<dbReference type="Pfam" id="PF01966">
    <property type="entry name" value="HD"/>
    <property type="match status" value="1"/>
</dbReference>
<evidence type="ECO:0000256" key="6">
    <source>
        <dbReference type="NCBIfam" id="TIGR03319"/>
    </source>
</evidence>
<name>A0A412PBQ1_9FIRM</name>
<dbReference type="EMBL" id="QRWX01000004">
    <property type="protein sequence ID" value="RGT54331.1"/>
    <property type="molecule type" value="Genomic_DNA"/>
</dbReference>
<comment type="function">
    <text evidence="5">Endoribonuclease that initiates mRNA decay.</text>
</comment>
<dbReference type="SUPFAM" id="SSF54791">
    <property type="entry name" value="Eukaryotic type KH-domain (KH-domain type I)"/>
    <property type="match status" value="1"/>
</dbReference>
<evidence type="ECO:0000256" key="2">
    <source>
        <dbReference type="ARBA" id="ARBA00022759"/>
    </source>
</evidence>
<dbReference type="PROSITE" id="PS50084">
    <property type="entry name" value="KH_TYPE_1"/>
    <property type="match status" value="1"/>
</dbReference>
<comment type="similarity">
    <text evidence="5">Belongs to the RNase Y family.</text>
</comment>
<evidence type="ECO:0000256" key="3">
    <source>
        <dbReference type="ARBA" id="ARBA00022801"/>
    </source>
</evidence>
<dbReference type="NCBIfam" id="TIGR03319">
    <property type="entry name" value="RNase_Y"/>
    <property type="match status" value="1"/>
</dbReference>
<dbReference type="Pfam" id="PF00013">
    <property type="entry name" value="KH_1"/>
    <property type="match status" value="1"/>
</dbReference>
<accession>A0A412PBQ1</accession>
<protein>
    <recommendedName>
        <fullName evidence="5 6">Ribonuclease Y</fullName>
        <shortName evidence="5">RNase Y</shortName>
        <ecNumber evidence="5 6">3.1.-.-</ecNumber>
    </recommendedName>
</protein>
<keyword evidence="5" id="KW-1133">Transmembrane helix</keyword>
<dbReference type="InterPro" id="IPR004088">
    <property type="entry name" value="KH_dom_type_1"/>
</dbReference>
<dbReference type="NCBIfam" id="TIGR00277">
    <property type="entry name" value="HDIG"/>
    <property type="match status" value="1"/>
</dbReference>
<comment type="subcellular location">
    <subcellularLocation>
        <location evidence="5">Cell membrane</location>
        <topology evidence="5">Single-pass membrane protein</topology>
    </subcellularLocation>
</comment>
<keyword evidence="4 5" id="KW-0694">RNA-binding</keyword>
<keyword evidence="1 5" id="KW-0540">Nuclease</keyword>
<dbReference type="Proteomes" id="UP000284731">
    <property type="component" value="Unassembled WGS sequence"/>
</dbReference>
<dbReference type="Pfam" id="PF12072">
    <property type="entry name" value="RNase_Y_N"/>
    <property type="match status" value="1"/>
</dbReference>
<dbReference type="AlphaFoldDB" id="A0A412PBQ1"/>
<dbReference type="InterPro" id="IPR003607">
    <property type="entry name" value="HD/PDEase_dom"/>
</dbReference>
<keyword evidence="7" id="KW-0175">Coiled coil</keyword>
<evidence type="ECO:0000313" key="9">
    <source>
        <dbReference type="EMBL" id="RGT54331.1"/>
    </source>
</evidence>
<dbReference type="PANTHER" id="PTHR12826:SF15">
    <property type="entry name" value="RIBONUCLEASE Y"/>
    <property type="match status" value="1"/>
</dbReference>
<evidence type="ECO:0000256" key="1">
    <source>
        <dbReference type="ARBA" id="ARBA00022722"/>
    </source>
</evidence>
<feature type="coiled-coil region" evidence="7">
    <location>
        <begin position="65"/>
        <end position="152"/>
    </location>
</feature>
<keyword evidence="5" id="KW-0472">Membrane</keyword>
<evidence type="ECO:0000259" key="8">
    <source>
        <dbReference type="PROSITE" id="PS51831"/>
    </source>
</evidence>
<evidence type="ECO:0000256" key="5">
    <source>
        <dbReference type="HAMAP-Rule" id="MF_00335"/>
    </source>
</evidence>
<dbReference type="InterPro" id="IPR017705">
    <property type="entry name" value="Ribonuclease_Y"/>
</dbReference>
<dbReference type="Gene3D" id="1.10.3210.10">
    <property type="entry name" value="Hypothetical protein af1432"/>
    <property type="match status" value="1"/>
</dbReference>
<sequence length="522" mass="58566">MGYIIHDPVIPTILVLIVGIFVGIGIMKVAGKHGLDRAITKSQDILEEANSKAETITRQATLDAKQQTYELKLQAEKEIKNQQNKLLQVENKLMRQQDSLNFREENLARKEKKIDEKDQQITGKLANITKMEEDLQAKIDQQLVELERVANMSQADAKVELMEAVEKKTEAEIATYLRDKQEEAEAEASSVARNIISLAIHRYSQEETIERTVSTVTLPSEEMKGRIIGREGRNIKAIEQATGVDLIIDDTPDIITVSCFNPIRREIARQSLEILMKDGRIQPGRIEEVVQKVTDELEETIFKIGNEAVFKLGIGKMNRELIKLVGRMRFRYSYGQNGLSHSVEVAHFAGMMAAELGLNQALAKRAGLLHDIGKALDFETEGTHVELGSKVAKKYGENPIVINSIEAHHGDTAPTDIISVLVAAADTISAARPGARYESMEGYIQRLENLEKIALDFEGVEKAFAIQAGRELRVMVQPEKIDDVRMVKVAHDIRERIENEMTYPGQIKVTLIREVRAQELAK</sequence>
<dbReference type="RefSeq" id="WP_006525375.1">
    <property type="nucleotide sequence ID" value="NZ_CABJCF010000004.1"/>
</dbReference>
<dbReference type="CDD" id="cd00077">
    <property type="entry name" value="HDc"/>
    <property type="match status" value="1"/>
</dbReference>
<feature type="transmembrane region" description="Helical" evidence="5">
    <location>
        <begin position="12"/>
        <end position="31"/>
    </location>
</feature>
<dbReference type="InterPro" id="IPR006675">
    <property type="entry name" value="HDIG_dom"/>
</dbReference>
<keyword evidence="5" id="KW-1003">Cell membrane</keyword>
<proteinExistence type="inferred from homology"/>
<dbReference type="GO" id="GO:0005886">
    <property type="term" value="C:plasma membrane"/>
    <property type="evidence" value="ECO:0007669"/>
    <property type="project" value="UniProtKB-SubCell"/>
</dbReference>
<dbReference type="GO" id="GO:0004521">
    <property type="term" value="F:RNA endonuclease activity"/>
    <property type="evidence" value="ECO:0007669"/>
    <property type="project" value="UniProtKB-UniRule"/>
</dbReference>
<dbReference type="InterPro" id="IPR022711">
    <property type="entry name" value="RNase_Y_N"/>
</dbReference>
<comment type="caution">
    <text evidence="9">The sequence shown here is derived from an EMBL/GenBank/DDBJ whole genome shotgun (WGS) entry which is preliminary data.</text>
</comment>
<feature type="domain" description="HD" evidence="8">
    <location>
        <begin position="338"/>
        <end position="431"/>
    </location>
</feature>
<evidence type="ECO:0000256" key="7">
    <source>
        <dbReference type="SAM" id="Coils"/>
    </source>
</evidence>
<organism evidence="9 10">
    <name type="scientific">Solobacterium moorei</name>
    <dbReference type="NCBI Taxonomy" id="102148"/>
    <lineage>
        <taxon>Bacteria</taxon>
        <taxon>Bacillati</taxon>
        <taxon>Bacillota</taxon>
        <taxon>Erysipelotrichia</taxon>
        <taxon>Erysipelotrichales</taxon>
        <taxon>Erysipelotrichaceae</taxon>
        <taxon>Solobacterium</taxon>
    </lineage>
</organism>
<dbReference type="PROSITE" id="PS51831">
    <property type="entry name" value="HD"/>
    <property type="match status" value="1"/>
</dbReference>
<dbReference type="SUPFAM" id="SSF109604">
    <property type="entry name" value="HD-domain/PDEase-like"/>
    <property type="match status" value="1"/>
</dbReference>
<dbReference type="InterPro" id="IPR006674">
    <property type="entry name" value="HD_domain"/>
</dbReference>
<dbReference type="CDD" id="cd22431">
    <property type="entry name" value="KH-I_RNaseY"/>
    <property type="match status" value="1"/>
</dbReference>
<reference evidence="9 10" key="1">
    <citation type="submission" date="2018-08" db="EMBL/GenBank/DDBJ databases">
        <title>A genome reference for cultivated species of the human gut microbiota.</title>
        <authorList>
            <person name="Zou Y."/>
            <person name="Xue W."/>
            <person name="Luo G."/>
        </authorList>
    </citation>
    <scope>NUCLEOTIDE SEQUENCE [LARGE SCALE GENOMIC DNA]</scope>
    <source>
        <strain evidence="9 10">AF18-46</strain>
    </source>
</reference>
<dbReference type="GO" id="GO:0003723">
    <property type="term" value="F:RNA binding"/>
    <property type="evidence" value="ECO:0007669"/>
    <property type="project" value="UniProtKB-UniRule"/>
</dbReference>
<keyword evidence="5" id="KW-0812">Transmembrane</keyword>
<dbReference type="PANTHER" id="PTHR12826">
    <property type="entry name" value="RIBONUCLEASE Y"/>
    <property type="match status" value="1"/>
</dbReference>
<dbReference type="InterPro" id="IPR036612">
    <property type="entry name" value="KH_dom_type_1_sf"/>
</dbReference>
<evidence type="ECO:0000256" key="4">
    <source>
        <dbReference type="ARBA" id="ARBA00022884"/>
    </source>
</evidence>
<keyword evidence="3 5" id="KW-0378">Hydrolase</keyword>
<dbReference type="HAMAP" id="MF_00335">
    <property type="entry name" value="RNase_Y"/>
    <property type="match status" value="1"/>
</dbReference>
<dbReference type="SMART" id="SM00471">
    <property type="entry name" value="HDc"/>
    <property type="match status" value="1"/>
</dbReference>
<dbReference type="GO" id="GO:0006402">
    <property type="term" value="P:mRNA catabolic process"/>
    <property type="evidence" value="ECO:0007669"/>
    <property type="project" value="UniProtKB-UniRule"/>
</dbReference>
<dbReference type="InterPro" id="IPR004087">
    <property type="entry name" value="KH_dom"/>
</dbReference>
<dbReference type="Gene3D" id="3.30.1370.10">
    <property type="entry name" value="K Homology domain, type 1"/>
    <property type="match status" value="1"/>
</dbReference>
<evidence type="ECO:0000313" key="10">
    <source>
        <dbReference type="Proteomes" id="UP000284731"/>
    </source>
</evidence>
<dbReference type="GO" id="GO:0016787">
    <property type="term" value="F:hydrolase activity"/>
    <property type="evidence" value="ECO:0007669"/>
    <property type="project" value="UniProtKB-KW"/>
</dbReference>
<dbReference type="EC" id="3.1.-.-" evidence="5 6"/>
<dbReference type="SMART" id="SM00322">
    <property type="entry name" value="KH"/>
    <property type="match status" value="1"/>
</dbReference>
<gene>
    <name evidence="5 9" type="primary">rny</name>
    <name evidence="9" type="ORF">DWX20_09230</name>
</gene>
<keyword evidence="2 5" id="KW-0255">Endonuclease</keyword>